<organism evidence="3 4">
    <name type="scientific">Lates japonicus</name>
    <name type="common">Japanese lates</name>
    <dbReference type="NCBI Taxonomy" id="270547"/>
    <lineage>
        <taxon>Eukaryota</taxon>
        <taxon>Metazoa</taxon>
        <taxon>Chordata</taxon>
        <taxon>Craniata</taxon>
        <taxon>Vertebrata</taxon>
        <taxon>Euteleostomi</taxon>
        <taxon>Actinopterygii</taxon>
        <taxon>Neopterygii</taxon>
        <taxon>Teleostei</taxon>
        <taxon>Neoteleostei</taxon>
        <taxon>Acanthomorphata</taxon>
        <taxon>Carangaria</taxon>
        <taxon>Carangaria incertae sedis</taxon>
        <taxon>Centropomidae</taxon>
        <taxon>Lates</taxon>
    </lineage>
</organism>
<dbReference type="SMART" id="SM00408">
    <property type="entry name" value="IGc2"/>
    <property type="match status" value="2"/>
</dbReference>
<dbReference type="SUPFAM" id="SSF48726">
    <property type="entry name" value="Immunoglobulin"/>
    <property type="match status" value="2"/>
</dbReference>
<dbReference type="PANTHER" id="PTHR45889">
    <property type="entry name" value="IG-LIKE DOMAIN-CONTAINING PROTEIN"/>
    <property type="match status" value="1"/>
</dbReference>
<evidence type="ECO:0000259" key="2">
    <source>
        <dbReference type="PROSITE" id="PS50835"/>
    </source>
</evidence>
<dbReference type="InterPro" id="IPR003598">
    <property type="entry name" value="Ig_sub2"/>
</dbReference>
<feature type="domain" description="Ig-like" evidence="2">
    <location>
        <begin position="116"/>
        <end position="213"/>
    </location>
</feature>
<evidence type="ECO:0000313" key="4">
    <source>
        <dbReference type="Proteomes" id="UP001279410"/>
    </source>
</evidence>
<evidence type="ECO:0000313" key="3">
    <source>
        <dbReference type="EMBL" id="GLD66251.1"/>
    </source>
</evidence>
<proteinExistence type="predicted"/>
<dbReference type="InterPro" id="IPR013783">
    <property type="entry name" value="Ig-like_fold"/>
</dbReference>
<evidence type="ECO:0000256" key="1">
    <source>
        <dbReference type="SAM" id="SignalP"/>
    </source>
</evidence>
<feature type="signal peptide" evidence="1">
    <location>
        <begin position="1"/>
        <end position="20"/>
    </location>
</feature>
<keyword evidence="1" id="KW-0732">Signal</keyword>
<dbReference type="Proteomes" id="UP001279410">
    <property type="component" value="Unassembled WGS sequence"/>
</dbReference>
<keyword evidence="4" id="KW-1185">Reference proteome</keyword>
<dbReference type="PROSITE" id="PS50835">
    <property type="entry name" value="IG_LIKE"/>
    <property type="match status" value="2"/>
</dbReference>
<dbReference type="InterPro" id="IPR007110">
    <property type="entry name" value="Ig-like_dom"/>
</dbReference>
<dbReference type="AlphaFoldDB" id="A0AAD3N5B0"/>
<feature type="chain" id="PRO_5042213424" evidence="1">
    <location>
        <begin position="21"/>
        <end position="385"/>
    </location>
</feature>
<dbReference type="Gene3D" id="2.60.40.10">
    <property type="entry name" value="Immunoglobulins"/>
    <property type="match status" value="2"/>
</dbReference>
<dbReference type="InterPro" id="IPR003599">
    <property type="entry name" value="Ig_sub"/>
</dbReference>
<dbReference type="EMBL" id="BRZM01000089">
    <property type="protein sequence ID" value="GLD66251.1"/>
    <property type="molecule type" value="Genomic_DNA"/>
</dbReference>
<dbReference type="InterPro" id="IPR036179">
    <property type="entry name" value="Ig-like_dom_sf"/>
</dbReference>
<gene>
    <name evidence="3" type="ORF">AKAME5_001766000</name>
</gene>
<protein>
    <submittedName>
        <fullName evidence="3">Titin-like isoform X1</fullName>
    </submittedName>
</protein>
<dbReference type="SMART" id="SM00409">
    <property type="entry name" value="IG"/>
    <property type="match status" value="2"/>
</dbReference>
<feature type="domain" description="Ig-like" evidence="2">
    <location>
        <begin position="224"/>
        <end position="316"/>
    </location>
</feature>
<name>A0AAD3N5B0_LATJO</name>
<dbReference type="PANTHER" id="PTHR45889:SF8">
    <property type="entry name" value="IG-LIKE DOMAIN-CONTAINING PROTEIN"/>
    <property type="match status" value="1"/>
</dbReference>
<sequence length="385" mass="43228">MPAVAELSFLLFAFINSIHAEEPIIILEEKDFYAIKLPDEGDLCLISRYVGEQKLVLWNTSDVWSTNTTLPEDLKDQHVFVDRLNISSYTIDSLTHSDSGLYQVECWTNGTMTQSENISLTVCSGKHKRRRVQVSFGETVDLLCEGAADNLSVQWLKYHYGGQKKDKWTRVFTDSKNSLSDNEEDRLQVVKGTSTLRVSNFNLEVFGPYTCLVMDKQCCIGSHPVAVVIQSEFLYRSAGETAVLHCVVGNSNDDQPLHWIDPSFKIIPLKSPQSSDSFNNFTEHQQNASSVNPEVNQNNSLVFSSVSVSDAGTYICMRSFSWTSYILVVCPEFGPPAVEHFSQGDVVTLGCNHSLGVKPFWFMKKDQVEELTCFSSTPQLLCPLR</sequence>
<accession>A0AAD3N5B0</accession>
<comment type="caution">
    <text evidence="3">The sequence shown here is derived from an EMBL/GenBank/DDBJ whole genome shotgun (WGS) entry which is preliminary data.</text>
</comment>
<reference evidence="3" key="1">
    <citation type="submission" date="2022-08" db="EMBL/GenBank/DDBJ databases">
        <title>Genome sequencing of akame (Lates japonicus).</title>
        <authorList>
            <person name="Hashiguchi Y."/>
            <person name="Takahashi H."/>
        </authorList>
    </citation>
    <scope>NUCLEOTIDE SEQUENCE</scope>
    <source>
        <strain evidence="3">Kochi</strain>
    </source>
</reference>